<dbReference type="InterPro" id="IPR051202">
    <property type="entry name" value="Peptidase_C40"/>
</dbReference>
<dbReference type="STRING" id="454171.CP488_01192"/>
<dbReference type="PANTHER" id="PTHR47053">
    <property type="entry name" value="MUREIN DD-ENDOPEPTIDASE MEPH-RELATED"/>
    <property type="match status" value="1"/>
</dbReference>
<comment type="similarity">
    <text evidence="1">Belongs to the peptidase C40 family.</text>
</comment>
<dbReference type="PROSITE" id="PS51935">
    <property type="entry name" value="NLPC_P60"/>
    <property type="match status" value="1"/>
</dbReference>
<dbReference type="PATRIC" id="fig|1303518.3.peg.3000"/>
<protein>
    <submittedName>
        <fullName evidence="7">Cell wall-associated hydrolases (Invasion-associated proteins)</fullName>
    </submittedName>
</protein>
<dbReference type="RefSeq" id="WP_016484185.1">
    <property type="nucleotide sequence ID" value="NC_021487.1"/>
</dbReference>
<keyword evidence="5" id="KW-0732">Signal</keyword>
<dbReference type="InterPro" id="IPR038765">
    <property type="entry name" value="Papain-like_cys_pep_sf"/>
</dbReference>
<feature type="signal peptide" evidence="5">
    <location>
        <begin position="1"/>
        <end position="20"/>
    </location>
</feature>
<sequence>MRGTLLFLSSAFAFFWFAGACPSALGDATLTLQLPPSKAALQAKAEAERAALARRQAERRTASHKTQASALSDRLLPSRGWSHGRYVVGGLGVIVHPSGIYRLYTSRSAQLSRVVPGTDVAIVDSRGGWLGILMSDYSTGWIPADRVKIIPDYQVTSDTPVEPRSNALLGSYPDIYPHTDTPFFQGNAQELLSIAYSYLGVPYVWGGESREGLDCSGFVQKVFGKLGYHLPRTAAEQMAVGIPVPVDQLQPGDRLYFEPSSTPPYVRHTGIYIGNGYFIHSSVSGHGVAINRLDEGMWPRIFVCARR</sequence>
<dbReference type="HOGENOM" id="CLU_905198_0_0_0"/>
<proteinExistence type="inferred from homology"/>
<dbReference type="eggNOG" id="COG0791">
    <property type="taxonomic scope" value="Bacteria"/>
</dbReference>
<dbReference type="InParanoid" id="S0EXQ5"/>
<dbReference type="SUPFAM" id="SSF54001">
    <property type="entry name" value="Cysteine proteinases"/>
    <property type="match status" value="1"/>
</dbReference>
<evidence type="ECO:0000256" key="3">
    <source>
        <dbReference type="ARBA" id="ARBA00022801"/>
    </source>
</evidence>
<dbReference type="GO" id="GO:0006508">
    <property type="term" value="P:proteolysis"/>
    <property type="evidence" value="ECO:0007669"/>
    <property type="project" value="UniProtKB-KW"/>
</dbReference>
<dbReference type="PANTHER" id="PTHR47053:SF1">
    <property type="entry name" value="MUREIN DD-ENDOPEPTIDASE MEPH-RELATED"/>
    <property type="match status" value="1"/>
</dbReference>
<dbReference type="Proteomes" id="UP000014227">
    <property type="component" value="Chromosome I"/>
</dbReference>
<dbReference type="AlphaFoldDB" id="S0EXQ5"/>
<gene>
    <name evidence="7" type="ORF">CCALI_02896</name>
</gene>
<dbReference type="PROSITE" id="PS51257">
    <property type="entry name" value="PROKAR_LIPOPROTEIN"/>
    <property type="match status" value="1"/>
</dbReference>
<dbReference type="Pfam" id="PF00877">
    <property type="entry name" value="NLPC_P60"/>
    <property type="match status" value="1"/>
</dbReference>
<keyword evidence="8" id="KW-1185">Reference proteome</keyword>
<dbReference type="Gene3D" id="2.30.30.40">
    <property type="entry name" value="SH3 Domains"/>
    <property type="match status" value="1"/>
</dbReference>
<evidence type="ECO:0000259" key="6">
    <source>
        <dbReference type="PROSITE" id="PS51935"/>
    </source>
</evidence>
<feature type="chain" id="PRO_5004496499" evidence="5">
    <location>
        <begin position="21"/>
        <end position="307"/>
    </location>
</feature>
<dbReference type="KEGG" id="ccz:CCALI_02896"/>
<keyword evidence="2" id="KW-0645">Protease</keyword>
<evidence type="ECO:0000313" key="7">
    <source>
        <dbReference type="EMBL" id="CCW36681.1"/>
    </source>
</evidence>
<evidence type="ECO:0000256" key="4">
    <source>
        <dbReference type="ARBA" id="ARBA00022807"/>
    </source>
</evidence>
<keyword evidence="3 7" id="KW-0378">Hydrolase</keyword>
<evidence type="ECO:0000256" key="1">
    <source>
        <dbReference type="ARBA" id="ARBA00007074"/>
    </source>
</evidence>
<feature type="domain" description="NlpC/P60" evidence="6">
    <location>
        <begin position="185"/>
        <end position="307"/>
    </location>
</feature>
<name>S0EXQ5_CHTCT</name>
<evidence type="ECO:0000256" key="2">
    <source>
        <dbReference type="ARBA" id="ARBA00022670"/>
    </source>
</evidence>
<dbReference type="InterPro" id="IPR000064">
    <property type="entry name" value="NLP_P60_dom"/>
</dbReference>
<dbReference type="GO" id="GO:0008234">
    <property type="term" value="F:cysteine-type peptidase activity"/>
    <property type="evidence" value="ECO:0007669"/>
    <property type="project" value="UniProtKB-KW"/>
</dbReference>
<organism evidence="7 8">
    <name type="scientific">Chthonomonas calidirosea (strain DSM 23976 / ICMP 18418 / T49)</name>
    <dbReference type="NCBI Taxonomy" id="1303518"/>
    <lineage>
        <taxon>Bacteria</taxon>
        <taxon>Bacillati</taxon>
        <taxon>Armatimonadota</taxon>
        <taxon>Chthonomonadia</taxon>
        <taxon>Chthonomonadales</taxon>
        <taxon>Chthonomonadaceae</taxon>
        <taxon>Chthonomonas</taxon>
    </lineage>
</organism>
<dbReference type="EMBL" id="HF951689">
    <property type="protein sequence ID" value="CCW36681.1"/>
    <property type="molecule type" value="Genomic_DNA"/>
</dbReference>
<evidence type="ECO:0000256" key="5">
    <source>
        <dbReference type="SAM" id="SignalP"/>
    </source>
</evidence>
<evidence type="ECO:0000313" key="8">
    <source>
        <dbReference type="Proteomes" id="UP000014227"/>
    </source>
</evidence>
<dbReference type="Gene3D" id="3.90.1720.10">
    <property type="entry name" value="endopeptidase domain like (from Nostoc punctiforme)"/>
    <property type="match status" value="1"/>
</dbReference>
<reference evidence="8" key="1">
    <citation type="submission" date="2013-03" db="EMBL/GenBank/DDBJ databases">
        <title>Genome sequence of Chthonomonas calidirosea, the first sequenced genome from the Armatimonadetes phylum (formally candidate division OP10).</title>
        <authorList>
            <person name="Lee K.C.Y."/>
            <person name="Morgan X.C."/>
            <person name="Dunfield P.F."/>
            <person name="Tamas I."/>
            <person name="Houghton K.M."/>
            <person name="Vyssotski M."/>
            <person name="Ryan J.L.J."/>
            <person name="Lagutin K."/>
            <person name="McDonald I.R."/>
            <person name="Stott M.B."/>
        </authorList>
    </citation>
    <scope>NUCLEOTIDE SEQUENCE [LARGE SCALE GENOMIC DNA]</scope>
    <source>
        <strain evidence="8">DSM 23976 / ICMP 18418 / T49</strain>
    </source>
</reference>
<accession>S0EXQ5</accession>
<keyword evidence="4" id="KW-0788">Thiol protease</keyword>